<feature type="region of interest" description="Disordered" evidence="3">
    <location>
        <begin position="602"/>
        <end position="653"/>
    </location>
</feature>
<evidence type="ECO:0000313" key="7">
    <source>
        <dbReference type="Proteomes" id="UP000009168"/>
    </source>
</evidence>
<feature type="compositionally biased region" description="Polar residues" evidence="3">
    <location>
        <begin position="263"/>
        <end position="274"/>
    </location>
</feature>
<dbReference type="SMART" id="SM00717">
    <property type="entry name" value="SANT"/>
    <property type="match status" value="2"/>
</dbReference>
<dbReference type="InParanoid" id="I7M254"/>
<dbReference type="InterPro" id="IPR009057">
    <property type="entry name" value="Homeodomain-like_sf"/>
</dbReference>
<feature type="region of interest" description="Disordered" evidence="3">
    <location>
        <begin position="190"/>
        <end position="288"/>
    </location>
</feature>
<name>I7M254_TETTS</name>
<feature type="compositionally biased region" description="Polar residues" evidence="3">
    <location>
        <begin position="710"/>
        <end position="726"/>
    </location>
</feature>
<keyword evidence="2 6" id="KW-0238">DNA-binding</keyword>
<evidence type="ECO:0000256" key="1">
    <source>
        <dbReference type="ARBA" id="ARBA00022737"/>
    </source>
</evidence>
<dbReference type="InterPro" id="IPR017930">
    <property type="entry name" value="Myb_dom"/>
</dbReference>
<dbReference type="KEGG" id="tet:TTHERM_00131150"/>
<feature type="compositionally biased region" description="Acidic residues" evidence="3">
    <location>
        <begin position="191"/>
        <end position="206"/>
    </location>
</feature>
<protein>
    <submittedName>
        <fullName evidence="6">Myb-like DNA-binding domain protein</fullName>
    </submittedName>
</protein>
<evidence type="ECO:0000313" key="6">
    <source>
        <dbReference type="EMBL" id="EAR99347.2"/>
    </source>
</evidence>
<keyword evidence="1" id="KW-0677">Repeat</keyword>
<dbReference type="PANTHER" id="PTHR45614">
    <property type="entry name" value="MYB PROTEIN-RELATED"/>
    <property type="match status" value="1"/>
</dbReference>
<feature type="region of interest" description="Disordered" evidence="3">
    <location>
        <begin position="682"/>
        <end position="726"/>
    </location>
</feature>
<dbReference type="PROSITE" id="PS50090">
    <property type="entry name" value="MYB_LIKE"/>
    <property type="match status" value="2"/>
</dbReference>
<organism evidence="6 7">
    <name type="scientific">Tetrahymena thermophila (strain SB210)</name>
    <dbReference type="NCBI Taxonomy" id="312017"/>
    <lineage>
        <taxon>Eukaryota</taxon>
        <taxon>Sar</taxon>
        <taxon>Alveolata</taxon>
        <taxon>Ciliophora</taxon>
        <taxon>Intramacronucleata</taxon>
        <taxon>Oligohymenophorea</taxon>
        <taxon>Hymenostomatida</taxon>
        <taxon>Tetrahymenina</taxon>
        <taxon>Tetrahymenidae</taxon>
        <taxon>Tetrahymena</taxon>
    </lineage>
</organism>
<dbReference type="InterPro" id="IPR050560">
    <property type="entry name" value="MYB_TF"/>
</dbReference>
<feature type="domain" description="HTH myb-type" evidence="5">
    <location>
        <begin position="38"/>
        <end position="93"/>
    </location>
</feature>
<dbReference type="STRING" id="312017.I7M254"/>
<dbReference type="GO" id="GO:0000978">
    <property type="term" value="F:RNA polymerase II cis-regulatory region sequence-specific DNA binding"/>
    <property type="evidence" value="ECO:0007669"/>
    <property type="project" value="TreeGrafter"/>
</dbReference>
<evidence type="ECO:0000259" key="4">
    <source>
        <dbReference type="PROSITE" id="PS50090"/>
    </source>
</evidence>
<dbReference type="GO" id="GO:0000981">
    <property type="term" value="F:DNA-binding transcription factor activity, RNA polymerase II-specific"/>
    <property type="evidence" value="ECO:0007669"/>
    <property type="project" value="TreeGrafter"/>
</dbReference>
<dbReference type="GO" id="GO:0005634">
    <property type="term" value="C:nucleus"/>
    <property type="evidence" value="ECO:0007669"/>
    <property type="project" value="TreeGrafter"/>
</dbReference>
<feature type="compositionally biased region" description="Basic and acidic residues" evidence="3">
    <location>
        <begin position="346"/>
        <end position="359"/>
    </location>
</feature>
<dbReference type="Pfam" id="PF00249">
    <property type="entry name" value="Myb_DNA-binding"/>
    <property type="match status" value="2"/>
</dbReference>
<dbReference type="Proteomes" id="UP000009168">
    <property type="component" value="Unassembled WGS sequence"/>
</dbReference>
<feature type="compositionally biased region" description="Low complexity" evidence="3">
    <location>
        <begin position="207"/>
        <end position="241"/>
    </location>
</feature>
<dbReference type="OrthoDB" id="2143914at2759"/>
<dbReference type="PROSITE" id="PS51294">
    <property type="entry name" value="HTH_MYB"/>
    <property type="match status" value="2"/>
</dbReference>
<sequence length="889" mass="103069">MTSRSKDTIGIQLKEKGRKRLIKPLVKSSEALEDKSDSFKCKKRPWSEEEDLLVIKLVKEHGPQKWTFIATHLEGRIGKQCRERWHNHLNPNIKKCSWSEEEEWVLYLFHKGIGNKWAEIAKYIIGRTDNSIKNHWNSGMKKRLDDYARKLINVREIFAEVGESYFDRVSLPGEKKALEILLLNKQYVPSDCDEDEEDDEEDEQSQEDNQNFVNTSTNQNINNNNSSNNNNSRNNPIVNSSKESTLKEDTDNSQKTKEKHSVNSKAQVNPFSWTKTEDEGIEKNSSTVKKIQPIPQLLKHSQSLQPTQTTAVLDKENTTFTPKSNQINTQQQNTNLSSYSQILKENKSETNKQRADKKSLRQLSPSIKEDPKKKLKLEETSPTEFADKAKKNQSQKENINPQNCKIESHDSIKGDSDRIDGKNKEYGCYQEIKQEHIKDNQYYNYCEESQQLNPNQQYQNTQLQNEDKPYPYQIYDGQQPGPYAGYPSGYHPYPLHRSQSLNGYIAPPQSSQIQQQCYSSLYTPVNAQQNVNGAHFPHHGQVYNPYSHVQAYKYDPHYYSHYQPMNFMYYPAAHPNQSQSGYPQQPYPYYKDYQYPKGQQPQIEQYPKGQQPHSESANHNRQSTYPVQPSTQNYYNNASSKYQQPVGQNHSKKEKLNLHKSISMPSQSDSQYIQEFNSNCKNASHLNNDAKKQNKENQEEQSNRNRADTKSTIYSQQMQSTQQSKNNQKEYMDMNFMQSEQKNNYLSSLNSDFKCKQLVSSPFQSKRASVMSECLQSSGKQSEEDDLESDNDQKVQRNFTNQIAFPGISGLNSQVNNQNLGINYESPSKMLNLSERVMLKTLSSNKQYIYNMNSNIKYPANRSSINPLNLNSLFNQEDEFFNENSQQLI</sequence>
<dbReference type="AlphaFoldDB" id="I7M254"/>
<proteinExistence type="predicted"/>
<feature type="compositionally biased region" description="Basic and acidic residues" evidence="3">
    <location>
        <begin position="367"/>
        <end position="390"/>
    </location>
</feature>
<dbReference type="InterPro" id="IPR001005">
    <property type="entry name" value="SANT/Myb"/>
</dbReference>
<keyword evidence="7" id="KW-1185">Reference proteome</keyword>
<dbReference type="PANTHER" id="PTHR45614:SF274">
    <property type="entry name" value="MYB-LIKE DNA-BINDING PROTEIN"/>
    <property type="match status" value="1"/>
</dbReference>
<dbReference type="eggNOG" id="KOG0048">
    <property type="taxonomic scope" value="Eukaryota"/>
</dbReference>
<feature type="compositionally biased region" description="Polar residues" evidence="3">
    <location>
        <begin position="395"/>
        <end position="405"/>
    </location>
</feature>
<feature type="domain" description="Myb-like" evidence="4">
    <location>
        <begin position="42"/>
        <end position="89"/>
    </location>
</feature>
<dbReference type="GeneID" id="7835776"/>
<dbReference type="SUPFAM" id="SSF46689">
    <property type="entry name" value="Homeodomain-like"/>
    <property type="match status" value="1"/>
</dbReference>
<feature type="compositionally biased region" description="Basic and acidic residues" evidence="3">
    <location>
        <begin position="688"/>
        <end position="709"/>
    </location>
</feature>
<feature type="domain" description="HTH myb-type" evidence="5">
    <location>
        <begin position="94"/>
        <end position="144"/>
    </location>
</feature>
<feature type="compositionally biased region" description="Polar residues" evidence="3">
    <location>
        <begin position="611"/>
        <end position="649"/>
    </location>
</feature>
<dbReference type="Gene3D" id="1.10.10.60">
    <property type="entry name" value="Homeodomain-like"/>
    <property type="match status" value="2"/>
</dbReference>
<feature type="domain" description="Myb-like" evidence="4">
    <location>
        <begin position="90"/>
        <end position="140"/>
    </location>
</feature>
<feature type="compositionally biased region" description="Low complexity" evidence="3">
    <location>
        <begin position="577"/>
        <end position="595"/>
    </location>
</feature>
<evidence type="ECO:0000256" key="2">
    <source>
        <dbReference type="ARBA" id="ARBA00023125"/>
    </source>
</evidence>
<dbReference type="CDD" id="cd00167">
    <property type="entry name" value="SANT"/>
    <property type="match status" value="2"/>
</dbReference>
<dbReference type="FunFam" id="1.10.10.60:FF:000010">
    <property type="entry name" value="Transcriptional activator Myb isoform A"/>
    <property type="match status" value="1"/>
</dbReference>
<feature type="compositionally biased region" description="Basic and acidic residues" evidence="3">
    <location>
        <begin position="244"/>
        <end position="261"/>
    </location>
</feature>
<gene>
    <name evidence="6" type="ORF">TTHERM_00131150</name>
</gene>
<feature type="compositionally biased region" description="Basic and acidic residues" evidence="3">
    <location>
        <begin position="406"/>
        <end position="418"/>
    </location>
</feature>
<accession>I7M254</accession>
<dbReference type="RefSeq" id="XP_001019592.2">
    <property type="nucleotide sequence ID" value="XM_001019592.2"/>
</dbReference>
<dbReference type="EMBL" id="GG662639">
    <property type="protein sequence ID" value="EAR99347.2"/>
    <property type="molecule type" value="Genomic_DNA"/>
</dbReference>
<reference evidence="7" key="1">
    <citation type="journal article" date="2006" name="PLoS Biol.">
        <title>Macronuclear genome sequence of the ciliate Tetrahymena thermophila, a model eukaryote.</title>
        <authorList>
            <person name="Eisen J.A."/>
            <person name="Coyne R.S."/>
            <person name="Wu M."/>
            <person name="Wu D."/>
            <person name="Thiagarajan M."/>
            <person name="Wortman J.R."/>
            <person name="Badger J.H."/>
            <person name="Ren Q."/>
            <person name="Amedeo P."/>
            <person name="Jones K.M."/>
            <person name="Tallon L.J."/>
            <person name="Delcher A.L."/>
            <person name="Salzberg S.L."/>
            <person name="Silva J.C."/>
            <person name="Haas B.J."/>
            <person name="Majoros W.H."/>
            <person name="Farzad M."/>
            <person name="Carlton J.M."/>
            <person name="Smith R.K. Jr."/>
            <person name="Garg J."/>
            <person name="Pearlman R.E."/>
            <person name="Karrer K.M."/>
            <person name="Sun L."/>
            <person name="Manning G."/>
            <person name="Elde N.C."/>
            <person name="Turkewitz A.P."/>
            <person name="Asai D.J."/>
            <person name="Wilkes D.E."/>
            <person name="Wang Y."/>
            <person name="Cai H."/>
            <person name="Collins K."/>
            <person name="Stewart B.A."/>
            <person name="Lee S.R."/>
            <person name="Wilamowska K."/>
            <person name="Weinberg Z."/>
            <person name="Ruzzo W.L."/>
            <person name="Wloga D."/>
            <person name="Gaertig J."/>
            <person name="Frankel J."/>
            <person name="Tsao C.-C."/>
            <person name="Gorovsky M.A."/>
            <person name="Keeling P.J."/>
            <person name="Waller R.F."/>
            <person name="Patron N.J."/>
            <person name="Cherry J.M."/>
            <person name="Stover N.A."/>
            <person name="Krieger C.J."/>
            <person name="del Toro C."/>
            <person name="Ryder H.F."/>
            <person name="Williamson S.C."/>
            <person name="Barbeau R.A."/>
            <person name="Hamilton E.P."/>
            <person name="Orias E."/>
        </authorList>
    </citation>
    <scope>NUCLEOTIDE SEQUENCE [LARGE SCALE GENOMIC DNA]</scope>
    <source>
        <strain evidence="7">SB210</strain>
    </source>
</reference>
<feature type="region of interest" description="Disordered" evidence="3">
    <location>
        <begin position="576"/>
        <end position="595"/>
    </location>
</feature>
<evidence type="ECO:0000256" key="3">
    <source>
        <dbReference type="SAM" id="MobiDB-lite"/>
    </source>
</evidence>
<evidence type="ECO:0000259" key="5">
    <source>
        <dbReference type="PROSITE" id="PS51294"/>
    </source>
</evidence>
<feature type="region of interest" description="Disordered" evidence="3">
    <location>
        <begin position="346"/>
        <end position="418"/>
    </location>
</feature>